<feature type="domain" description="Methyltransferase type 11" evidence="1">
    <location>
        <begin position="67"/>
        <end position="160"/>
    </location>
</feature>
<dbReference type="AlphaFoldDB" id="A0A940PU87"/>
<dbReference type="EMBL" id="JAFIDA010000001">
    <property type="protein sequence ID" value="MBP1325326.1"/>
    <property type="molecule type" value="Genomic_DNA"/>
</dbReference>
<sequence length="251" mass="27770">MTQPSSTVNAPEVTPAEIKRVVTGYWHTNAHRYDLAPEHVVTDEVFMERWLQLLAPHLPQAQGARVLDVGCGTGFLSQLTAKLGHHTTGLDFSESMLQIAKGKAEAQGLDIDFVQGDADHLPFADGTFTALVERHVLWTMADPAATLREWLRVLSPGGVYLHIGGDWSNLQPATDTGRSPQEFSYSSIEHALRFPEGARPEEMVELFTEAGLIVRGITELPEASYWQTHHPEAPLRRYLIVAERPAADDEA</sequence>
<dbReference type="GO" id="GO:0008757">
    <property type="term" value="F:S-adenosylmethionine-dependent methyltransferase activity"/>
    <property type="evidence" value="ECO:0007669"/>
    <property type="project" value="InterPro"/>
</dbReference>
<dbReference type="PANTHER" id="PTHR43591">
    <property type="entry name" value="METHYLTRANSFERASE"/>
    <property type="match status" value="1"/>
</dbReference>
<evidence type="ECO:0000313" key="3">
    <source>
        <dbReference type="Proteomes" id="UP000675163"/>
    </source>
</evidence>
<dbReference type="Gene3D" id="3.40.50.150">
    <property type="entry name" value="Vaccinia Virus protein VP39"/>
    <property type="match status" value="1"/>
</dbReference>
<dbReference type="GO" id="GO:0032259">
    <property type="term" value="P:methylation"/>
    <property type="evidence" value="ECO:0007669"/>
    <property type="project" value="UniProtKB-KW"/>
</dbReference>
<dbReference type="InterPro" id="IPR013216">
    <property type="entry name" value="Methyltransf_11"/>
</dbReference>
<dbReference type="Proteomes" id="UP000675163">
    <property type="component" value="Unassembled WGS sequence"/>
</dbReference>
<evidence type="ECO:0000313" key="2">
    <source>
        <dbReference type="EMBL" id="MBP1325326.1"/>
    </source>
</evidence>
<evidence type="ECO:0000259" key="1">
    <source>
        <dbReference type="Pfam" id="PF08241"/>
    </source>
</evidence>
<reference evidence="2" key="1">
    <citation type="submission" date="2021-02" db="EMBL/GenBank/DDBJ databases">
        <title>Sequencing the genomes of 1000 actinobacteria strains.</title>
        <authorList>
            <person name="Klenk H.-P."/>
        </authorList>
    </citation>
    <scope>NUCLEOTIDE SEQUENCE</scope>
    <source>
        <strain evidence="2">DSM 22850</strain>
    </source>
</reference>
<organism evidence="2 3">
    <name type="scientific">Leucobacter exalbidus</name>
    <dbReference type="NCBI Taxonomy" id="662960"/>
    <lineage>
        <taxon>Bacteria</taxon>
        <taxon>Bacillati</taxon>
        <taxon>Actinomycetota</taxon>
        <taxon>Actinomycetes</taxon>
        <taxon>Micrococcales</taxon>
        <taxon>Microbacteriaceae</taxon>
        <taxon>Leucobacter</taxon>
    </lineage>
</organism>
<keyword evidence="2" id="KW-0489">Methyltransferase</keyword>
<dbReference type="InterPro" id="IPR029063">
    <property type="entry name" value="SAM-dependent_MTases_sf"/>
</dbReference>
<keyword evidence="3" id="KW-1185">Reference proteome</keyword>
<proteinExistence type="predicted"/>
<accession>A0A940PU87</accession>
<dbReference type="RefSeq" id="WP_209704366.1">
    <property type="nucleotide sequence ID" value="NZ_JAFIDA010000001.1"/>
</dbReference>
<keyword evidence="2" id="KW-0808">Transferase</keyword>
<protein>
    <submittedName>
        <fullName evidence="2">SAM-dependent methyltransferase</fullName>
    </submittedName>
</protein>
<dbReference type="Pfam" id="PF08241">
    <property type="entry name" value="Methyltransf_11"/>
    <property type="match status" value="1"/>
</dbReference>
<comment type="caution">
    <text evidence="2">The sequence shown here is derived from an EMBL/GenBank/DDBJ whole genome shotgun (WGS) entry which is preliminary data.</text>
</comment>
<dbReference type="PANTHER" id="PTHR43591:SF24">
    <property type="entry name" value="2-METHOXY-6-POLYPRENYL-1,4-BENZOQUINOL METHYLASE, MITOCHONDRIAL"/>
    <property type="match status" value="1"/>
</dbReference>
<dbReference type="CDD" id="cd02440">
    <property type="entry name" value="AdoMet_MTases"/>
    <property type="match status" value="1"/>
</dbReference>
<name>A0A940PU87_9MICO</name>
<dbReference type="SUPFAM" id="SSF53335">
    <property type="entry name" value="S-adenosyl-L-methionine-dependent methyltransferases"/>
    <property type="match status" value="1"/>
</dbReference>
<gene>
    <name evidence="2" type="ORF">JOF28_000558</name>
</gene>